<organism evidence="1 2">
    <name type="scientific">Microbacterium yannicii</name>
    <dbReference type="NCBI Taxonomy" id="671622"/>
    <lineage>
        <taxon>Bacteria</taxon>
        <taxon>Bacillati</taxon>
        <taxon>Actinomycetota</taxon>
        <taxon>Actinomycetes</taxon>
        <taxon>Micrococcales</taxon>
        <taxon>Microbacteriaceae</taxon>
        <taxon>Microbacterium</taxon>
    </lineage>
</organism>
<keyword evidence="2" id="KW-1185">Reference proteome</keyword>
<dbReference type="Proteomes" id="UP001501407">
    <property type="component" value="Unassembled WGS sequence"/>
</dbReference>
<gene>
    <name evidence="1" type="ORF">GCM10025760_33210</name>
</gene>
<evidence type="ECO:0000313" key="1">
    <source>
        <dbReference type="EMBL" id="GAA5098231.1"/>
    </source>
</evidence>
<protein>
    <submittedName>
        <fullName evidence="1">Uncharacterized protein</fullName>
    </submittedName>
</protein>
<dbReference type="EMBL" id="BAABKZ010000005">
    <property type="protein sequence ID" value="GAA5098231.1"/>
    <property type="molecule type" value="Genomic_DNA"/>
</dbReference>
<name>A0ABP9MQT1_9MICO</name>
<accession>A0ABP9MQT1</accession>
<reference evidence="2" key="1">
    <citation type="journal article" date="2019" name="Int. J. Syst. Evol. Microbiol.">
        <title>The Global Catalogue of Microorganisms (GCM) 10K type strain sequencing project: providing services to taxonomists for standard genome sequencing and annotation.</title>
        <authorList>
            <consortium name="The Broad Institute Genomics Platform"/>
            <consortium name="The Broad Institute Genome Sequencing Center for Infectious Disease"/>
            <person name="Wu L."/>
            <person name="Ma J."/>
        </authorList>
    </citation>
    <scope>NUCLEOTIDE SEQUENCE [LARGE SCALE GENOMIC DNA]</scope>
    <source>
        <strain evidence="2">JCM 18959</strain>
    </source>
</reference>
<proteinExistence type="predicted"/>
<evidence type="ECO:0000313" key="2">
    <source>
        <dbReference type="Proteomes" id="UP001501407"/>
    </source>
</evidence>
<sequence length="102" mass="11269">MRSRTGIRTLRDLRVRGSSVGWLALCSHRHRRERALYNAGLGAGRFLIRRATARVNVTTPTLVEVSDELVSSWRAASQLGGFDASSINANPSWASDATETWL</sequence>
<comment type="caution">
    <text evidence="1">The sequence shown here is derived from an EMBL/GenBank/DDBJ whole genome shotgun (WGS) entry which is preliminary data.</text>
</comment>